<accession>A0A0F8VUI4</accession>
<organism evidence="1">
    <name type="scientific">marine sediment metagenome</name>
    <dbReference type="NCBI Taxonomy" id="412755"/>
    <lineage>
        <taxon>unclassified sequences</taxon>
        <taxon>metagenomes</taxon>
        <taxon>ecological metagenomes</taxon>
    </lineage>
</organism>
<reference evidence="1" key="1">
    <citation type="journal article" date="2015" name="Nature">
        <title>Complex archaea that bridge the gap between prokaryotes and eukaryotes.</title>
        <authorList>
            <person name="Spang A."/>
            <person name="Saw J.H."/>
            <person name="Jorgensen S.L."/>
            <person name="Zaremba-Niedzwiedzka K."/>
            <person name="Martijn J."/>
            <person name="Lind A.E."/>
            <person name="van Eijk R."/>
            <person name="Schleper C."/>
            <person name="Guy L."/>
            <person name="Ettema T.J."/>
        </authorList>
    </citation>
    <scope>NUCLEOTIDE SEQUENCE</scope>
</reference>
<evidence type="ECO:0000313" key="1">
    <source>
        <dbReference type="EMBL" id="KKK48008.1"/>
    </source>
</evidence>
<sequence length="86" mass="9822">MIEIEDDERLVLLYWLLRAYASGHREGWEKGPSVDETMTGIHSLLCNYGLDPNLSRRAKGLARRRPIYPENFVDYGDVLDPSGPES</sequence>
<comment type="caution">
    <text evidence="1">The sequence shown here is derived from an EMBL/GenBank/DDBJ whole genome shotgun (WGS) entry which is preliminary data.</text>
</comment>
<name>A0A0F8VUI4_9ZZZZ</name>
<gene>
    <name evidence="1" type="ORF">LCGC14_3149480</name>
</gene>
<dbReference type="EMBL" id="LAZR01069286">
    <property type="protein sequence ID" value="KKK48008.1"/>
    <property type="molecule type" value="Genomic_DNA"/>
</dbReference>
<protein>
    <submittedName>
        <fullName evidence="1">Uncharacterized protein</fullName>
    </submittedName>
</protein>
<proteinExistence type="predicted"/>
<dbReference type="AlphaFoldDB" id="A0A0F8VUI4"/>